<dbReference type="EMBL" id="MCOG01000185">
    <property type="protein sequence ID" value="ORY28563.1"/>
    <property type="molecule type" value="Genomic_DNA"/>
</dbReference>
<reference evidence="6 7" key="1">
    <citation type="submission" date="2016-08" db="EMBL/GenBank/DDBJ databases">
        <title>A Parts List for Fungal Cellulosomes Revealed by Comparative Genomics.</title>
        <authorList>
            <consortium name="DOE Joint Genome Institute"/>
            <person name="Haitjema C.H."/>
            <person name="Gilmore S.P."/>
            <person name="Henske J.K."/>
            <person name="Solomon K.V."/>
            <person name="De Groot R."/>
            <person name="Kuo A."/>
            <person name="Mondo S.J."/>
            <person name="Salamov A.A."/>
            <person name="Labutti K."/>
            <person name="Zhao Z."/>
            <person name="Chiniquy J."/>
            <person name="Barry K."/>
            <person name="Brewer H.M."/>
            <person name="Purvine S.O."/>
            <person name="Wright A.T."/>
            <person name="Boxma B."/>
            <person name="Van Alen T."/>
            <person name="Hackstein J.H."/>
            <person name="Baker S.E."/>
            <person name="Grigoriev I.V."/>
            <person name="O'Malley M.A."/>
        </authorList>
    </citation>
    <scope>NUCLEOTIDE SEQUENCE [LARGE SCALE GENOMIC DNA]</scope>
    <source>
        <strain evidence="6 7">G1</strain>
    </source>
</reference>
<keyword evidence="1" id="KW-0732">Signal</keyword>
<dbReference type="InterPro" id="IPR002883">
    <property type="entry name" value="CBM10/Dockerin_dom"/>
</dbReference>
<evidence type="ECO:0000256" key="4">
    <source>
        <dbReference type="SAM" id="Phobius"/>
    </source>
</evidence>
<keyword evidence="7" id="KW-1185">Reference proteome</keyword>
<feature type="domain" description="CBM10" evidence="5">
    <location>
        <begin position="10"/>
        <end position="50"/>
    </location>
</feature>
<dbReference type="GO" id="GO:0016787">
    <property type="term" value="F:hydrolase activity"/>
    <property type="evidence" value="ECO:0007669"/>
    <property type="project" value="UniProtKB-KW"/>
</dbReference>
<keyword evidence="2" id="KW-0677">Repeat</keyword>
<feature type="transmembrane region" description="Helical" evidence="4">
    <location>
        <begin position="96"/>
        <end position="119"/>
    </location>
</feature>
<evidence type="ECO:0000256" key="1">
    <source>
        <dbReference type="ARBA" id="ARBA00022729"/>
    </source>
</evidence>
<organism evidence="6 7">
    <name type="scientific">Neocallimastix californiae</name>
    <dbReference type="NCBI Taxonomy" id="1754190"/>
    <lineage>
        <taxon>Eukaryota</taxon>
        <taxon>Fungi</taxon>
        <taxon>Fungi incertae sedis</taxon>
        <taxon>Chytridiomycota</taxon>
        <taxon>Chytridiomycota incertae sedis</taxon>
        <taxon>Neocallimastigomycetes</taxon>
        <taxon>Neocallimastigales</taxon>
        <taxon>Neocallimastigaceae</taxon>
        <taxon>Neocallimastix</taxon>
    </lineage>
</organism>
<dbReference type="AlphaFoldDB" id="A0A1Y2B176"/>
<feature type="non-terminal residue" evidence="6">
    <location>
        <position position="1"/>
    </location>
</feature>
<evidence type="ECO:0000256" key="2">
    <source>
        <dbReference type="ARBA" id="ARBA00022737"/>
    </source>
</evidence>
<dbReference type="Gene3D" id="3.90.1220.10">
    <property type="entry name" value="Cellulose docking domain, dockering"/>
    <property type="match status" value="2"/>
</dbReference>
<dbReference type="SUPFAM" id="SSF64571">
    <property type="entry name" value="Cellulose docking domain, dockering"/>
    <property type="match status" value="2"/>
</dbReference>
<keyword evidence="4" id="KW-0812">Transmembrane</keyword>
<accession>A0A1Y2B176</accession>
<dbReference type="OrthoDB" id="2096654at2759"/>
<keyword evidence="4" id="KW-1133">Transmembrane helix</keyword>
<dbReference type="InterPro" id="IPR009034">
    <property type="entry name" value="Dockerin_dom_fun_sf"/>
</dbReference>
<evidence type="ECO:0000259" key="5">
    <source>
        <dbReference type="PROSITE" id="PS51763"/>
    </source>
</evidence>
<keyword evidence="3" id="KW-0378">Hydrolase</keyword>
<dbReference type="Proteomes" id="UP000193920">
    <property type="component" value="Unassembled WGS sequence"/>
</dbReference>
<evidence type="ECO:0000256" key="3">
    <source>
        <dbReference type="ARBA" id="ARBA00022801"/>
    </source>
</evidence>
<name>A0A1Y2B176_9FUNG</name>
<dbReference type="PROSITE" id="PS51763">
    <property type="entry name" value="CBM10"/>
    <property type="match status" value="2"/>
</dbReference>
<dbReference type="Pfam" id="PF02013">
    <property type="entry name" value="CBM_10"/>
    <property type="match status" value="2"/>
</dbReference>
<protein>
    <recommendedName>
        <fullName evidence="5">CBM10 domain-containing protein</fullName>
    </recommendedName>
</protein>
<evidence type="ECO:0000313" key="6">
    <source>
        <dbReference type="EMBL" id="ORY28563.1"/>
    </source>
</evidence>
<sequence>DPPKDSPDNTSTSDCPVDDYPCCSPEITEVAYTDETGTWGVENDEWCLISVTVCFSEALGYPCCSDPNAAVVTTDEFGQWGIENNQWCGILGSETIVPTLIVITLPILCGIFHTLIMVIST</sequence>
<keyword evidence="4" id="KW-0472">Membrane</keyword>
<gene>
    <name evidence="6" type="ORF">LY90DRAFT_425406</name>
</gene>
<comment type="caution">
    <text evidence="6">The sequence shown here is derived from an EMBL/GenBank/DDBJ whole genome shotgun (WGS) entry which is preliminary data.</text>
</comment>
<proteinExistence type="predicted"/>
<evidence type="ECO:0000313" key="7">
    <source>
        <dbReference type="Proteomes" id="UP000193920"/>
    </source>
</evidence>
<feature type="domain" description="CBM10" evidence="5">
    <location>
        <begin position="53"/>
        <end position="91"/>
    </location>
</feature>